<protein>
    <submittedName>
        <fullName evidence="8">Chromate transporter</fullName>
    </submittedName>
</protein>
<reference evidence="8 9" key="1">
    <citation type="submission" date="2018-08" db="EMBL/GenBank/DDBJ databases">
        <title>Paenibacillus sp. M4BSY-1, whole genome shotgun sequence.</title>
        <authorList>
            <person name="Tuo L."/>
        </authorList>
    </citation>
    <scope>NUCLEOTIDE SEQUENCE [LARGE SCALE GENOMIC DNA]</scope>
    <source>
        <strain evidence="8 9">M4BSY-1</strain>
    </source>
</reference>
<gene>
    <name evidence="8" type="ORF">DX130_19145</name>
</gene>
<comment type="subcellular location">
    <subcellularLocation>
        <location evidence="1">Cell membrane</location>
        <topology evidence="1">Multi-pass membrane protein</topology>
    </subcellularLocation>
</comment>
<evidence type="ECO:0000256" key="6">
    <source>
        <dbReference type="ARBA" id="ARBA00023136"/>
    </source>
</evidence>
<evidence type="ECO:0000256" key="5">
    <source>
        <dbReference type="ARBA" id="ARBA00022989"/>
    </source>
</evidence>
<keyword evidence="9" id="KW-1185">Reference proteome</keyword>
<dbReference type="GO" id="GO:0015109">
    <property type="term" value="F:chromate transmembrane transporter activity"/>
    <property type="evidence" value="ECO:0007669"/>
    <property type="project" value="InterPro"/>
</dbReference>
<evidence type="ECO:0000256" key="7">
    <source>
        <dbReference type="SAM" id="Phobius"/>
    </source>
</evidence>
<dbReference type="OrthoDB" id="9027281at2"/>
<feature type="transmembrane region" description="Helical" evidence="7">
    <location>
        <begin position="82"/>
        <end position="103"/>
    </location>
</feature>
<dbReference type="Proteomes" id="UP000261905">
    <property type="component" value="Unassembled WGS sequence"/>
</dbReference>
<dbReference type="PANTHER" id="PTHR43663:SF1">
    <property type="entry name" value="CHROMATE TRANSPORTER"/>
    <property type="match status" value="1"/>
</dbReference>
<accession>A0A371P7B0</accession>
<keyword evidence="5 7" id="KW-1133">Transmembrane helix</keyword>
<comment type="caution">
    <text evidence="8">The sequence shown here is derived from an EMBL/GenBank/DDBJ whole genome shotgun (WGS) entry which is preliminary data.</text>
</comment>
<feature type="transmembrane region" description="Helical" evidence="7">
    <location>
        <begin position="147"/>
        <end position="179"/>
    </location>
</feature>
<keyword evidence="6 7" id="KW-0472">Membrane</keyword>
<name>A0A371P7B0_9BACL</name>
<dbReference type="EMBL" id="QUBQ01000004">
    <property type="protein sequence ID" value="REK71833.1"/>
    <property type="molecule type" value="Genomic_DNA"/>
</dbReference>
<dbReference type="GO" id="GO:0005886">
    <property type="term" value="C:plasma membrane"/>
    <property type="evidence" value="ECO:0007669"/>
    <property type="project" value="UniProtKB-SubCell"/>
</dbReference>
<evidence type="ECO:0000256" key="4">
    <source>
        <dbReference type="ARBA" id="ARBA00022692"/>
    </source>
</evidence>
<dbReference type="InterPro" id="IPR052518">
    <property type="entry name" value="CHR_Transporter"/>
</dbReference>
<proteinExistence type="inferred from homology"/>
<dbReference type="Pfam" id="PF02417">
    <property type="entry name" value="Chromate_transp"/>
    <property type="match status" value="1"/>
</dbReference>
<keyword evidence="4 7" id="KW-0812">Transmembrane</keyword>
<evidence type="ECO:0000256" key="3">
    <source>
        <dbReference type="ARBA" id="ARBA00022475"/>
    </source>
</evidence>
<evidence type="ECO:0000313" key="8">
    <source>
        <dbReference type="EMBL" id="REK71833.1"/>
    </source>
</evidence>
<comment type="similarity">
    <text evidence="2">Belongs to the chromate ion transporter (CHR) (TC 2.A.51) family.</text>
</comment>
<feature type="transmembrane region" description="Helical" evidence="7">
    <location>
        <begin position="115"/>
        <end position="135"/>
    </location>
</feature>
<evidence type="ECO:0000256" key="1">
    <source>
        <dbReference type="ARBA" id="ARBA00004651"/>
    </source>
</evidence>
<dbReference type="AlphaFoldDB" id="A0A371P7B0"/>
<organism evidence="8 9">
    <name type="scientific">Paenibacillus paeoniae</name>
    <dbReference type="NCBI Taxonomy" id="2292705"/>
    <lineage>
        <taxon>Bacteria</taxon>
        <taxon>Bacillati</taxon>
        <taxon>Bacillota</taxon>
        <taxon>Bacilli</taxon>
        <taxon>Bacillales</taxon>
        <taxon>Paenibacillaceae</taxon>
        <taxon>Paenibacillus</taxon>
    </lineage>
</organism>
<evidence type="ECO:0000313" key="9">
    <source>
        <dbReference type="Proteomes" id="UP000261905"/>
    </source>
</evidence>
<evidence type="ECO:0000256" key="2">
    <source>
        <dbReference type="ARBA" id="ARBA00005262"/>
    </source>
</evidence>
<feature type="transmembrane region" description="Helical" evidence="7">
    <location>
        <begin position="54"/>
        <end position="76"/>
    </location>
</feature>
<keyword evidence="3" id="KW-1003">Cell membrane</keyword>
<feature type="transmembrane region" description="Helical" evidence="7">
    <location>
        <begin position="12"/>
        <end position="34"/>
    </location>
</feature>
<dbReference type="RefSeq" id="WP_116048107.1">
    <property type="nucleotide sequence ID" value="NZ_QUBQ01000004.1"/>
</dbReference>
<sequence length="207" mass="22215">MQPDTQPSILSLFWTFLKLSPVSFGGGYAIFPALEREIVDKRQWMTTDTLTDTLSLASAAPGGVGVNAAILLGYRLGHGRGALAASIGSILPSFLIVLALYALYAKIGSSAKAEAALTGITWGVMSLILFSAVRIGKTAVKDRTTFILLLLALMGLLLGLAPVYIILAGIAIGMFYAMFRRSQRNIQSLNSTNKSGKQEDPSYMYFI</sequence>
<dbReference type="PANTHER" id="PTHR43663">
    <property type="entry name" value="CHROMATE TRANSPORT PROTEIN-RELATED"/>
    <property type="match status" value="1"/>
</dbReference>
<dbReference type="InterPro" id="IPR003370">
    <property type="entry name" value="Chromate_transpt"/>
</dbReference>